<reference evidence="9" key="1">
    <citation type="journal article" date="2012" name="PLoS Negl. Trop. Dis.">
        <title>A systematically improved high quality genome and transcriptome of the human blood fluke Schistosoma mansoni.</title>
        <authorList>
            <person name="Protasio A.V."/>
            <person name="Tsai I.J."/>
            <person name="Babbage A."/>
            <person name="Nichol S."/>
            <person name="Hunt M."/>
            <person name="Aslett M.A."/>
            <person name="De Silva N."/>
            <person name="Velarde G.S."/>
            <person name="Anderson T.J."/>
            <person name="Clark R.C."/>
            <person name="Davidson C."/>
            <person name="Dillon G.P."/>
            <person name="Holroyd N.E."/>
            <person name="LoVerde P.T."/>
            <person name="Lloyd C."/>
            <person name="McQuillan J."/>
            <person name="Oliveira G."/>
            <person name="Otto T.D."/>
            <person name="Parker-Manuel S.J."/>
            <person name="Quail M.A."/>
            <person name="Wilson R.A."/>
            <person name="Zerlotini A."/>
            <person name="Dunne D.W."/>
            <person name="Berriman M."/>
        </authorList>
    </citation>
    <scope>NUCLEOTIDE SEQUENCE [LARGE SCALE GENOMIC DNA]</scope>
    <source>
        <strain evidence="9">Puerto Rican</strain>
    </source>
</reference>
<reference evidence="10" key="2">
    <citation type="submission" date="2019-11" db="UniProtKB">
        <authorList>
            <consortium name="WormBaseParasite"/>
        </authorList>
    </citation>
    <scope>IDENTIFICATION</scope>
    <source>
        <strain evidence="10">Puerto Rican</strain>
    </source>
</reference>
<protein>
    <recommendedName>
        <fullName evidence="7">dCMP deaminase</fullName>
        <ecNumber evidence="6">3.5.4.12</ecNumber>
    </recommendedName>
    <alternativeName>
        <fullName evidence="7">dCMP deaminase</fullName>
    </alternativeName>
</protein>
<evidence type="ECO:0000256" key="4">
    <source>
        <dbReference type="ARBA" id="ARBA00022801"/>
    </source>
</evidence>
<organism evidence="9 10">
    <name type="scientific">Schistosoma mansoni</name>
    <name type="common">Blood fluke</name>
    <dbReference type="NCBI Taxonomy" id="6183"/>
    <lineage>
        <taxon>Eukaryota</taxon>
        <taxon>Metazoa</taxon>
        <taxon>Spiralia</taxon>
        <taxon>Lophotrochozoa</taxon>
        <taxon>Platyhelminthes</taxon>
        <taxon>Trematoda</taxon>
        <taxon>Digenea</taxon>
        <taxon>Strigeidida</taxon>
        <taxon>Schistosomatoidea</taxon>
        <taxon>Schistosomatidae</taxon>
        <taxon>Schistosoma</taxon>
    </lineage>
</organism>
<dbReference type="GO" id="GO:0004132">
    <property type="term" value="F:dCMP deaminase activity"/>
    <property type="evidence" value="ECO:0007669"/>
    <property type="project" value="TreeGrafter"/>
</dbReference>
<evidence type="ECO:0000259" key="8">
    <source>
        <dbReference type="PROSITE" id="PS51747"/>
    </source>
</evidence>
<dbReference type="Gene3D" id="3.40.140.10">
    <property type="entry name" value="Cytidine Deaminase, domain 2"/>
    <property type="match status" value="1"/>
</dbReference>
<keyword evidence="4" id="KW-0378">Hydrolase</keyword>
<dbReference type="SUPFAM" id="SSF53927">
    <property type="entry name" value="Cytidine deaminase-like"/>
    <property type="match status" value="1"/>
</dbReference>
<keyword evidence="9" id="KW-1185">Reference proteome</keyword>
<dbReference type="InterPro" id="IPR002125">
    <property type="entry name" value="CMP_dCMP_dom"/>
</dbReference>
<dbReference type="GO" id="GO:0008270">
    <property type="term" value="F:zinc ion binding"/>
    <property type="evidence" value="ECO:0007669"/>
    <property type="project" value="InterPro"/>
</dbReference>
<comment type="similarity">
    <text evidence="1">Belongs to the cytidine and deoxycytidylate deaminase family.</text>
</comment>
<dbReference type="STRING" id="6183.A0A5K4FCX0"/>
<sequence>MMMSLGEKDQQMNLKISIFMEFVVCHAELNAVLNRNEAHSGGCTLFTTMFPCNECAKVIIQAGIKEVVYYSDKKNGTESNQAAKYLFNKADVSIRKFTPTNRTININLD</sequence>
<dbReference type="EC" id="3.5.4.12" evidence="6"/>
<dbReference type="PANTHER" id="PTHR11086:SF18">
    <property type="entry name" value="DEOXYCYTIDYLATE DEAMINASE"/>
    <property type="match status" value="1"/>
</dbReference>
<evidence type="ECO:0000313" key="10">
    <source>
        <dbReference type="WBParaSite" id="Smp_335340.1"/>
    </source>
</evidence>
<keyword evidence="3" id="KW-0545">Nucleotide biosynthesis</keyword>
<evidence type="ECO:0000256" key="5">
    <source>
        <dbReference type="ARBA" id="ARBA00022833"/>
    </source>
</evidence>
<dbReference type="AlphaFoldDB" id="A0A5K4FCX0"/>
<evidence type="ECO:0000256" key="7">
    <source>
        <dbReference type="ARBA" id="ARBA00041763"/>
    </source>
</evidence>
<evidence type="ECO:0000313" key="9">
    <source>
        <dbReference type="Proteomes" id="UP000008854"/>
    </source>
</evidence>
<proteinExistence type="inferred from homology"/>
<keyword evidence="2" id="KW-0479">Metal-binding</keyword>
<dbReference type="PANTHER" id="PTHR11086">
    <property type="entry name" value="DEOXYCYTIDYLATE DEAMINASE-RELATED"/>
    <property type="match status" value="1"/>
</dbReference>
<feature type="domain" description="CMP/dCMP-type deaminase" evidence="8">
    <location>
        <begin position="1"/>
        <end position="88"/>
    </location>
</feature>
<dbReference type="WBParaSite" id="Smp_335340.1">
    <property type="protein sequence ID" value="Smp_335340.1"/>
    <property type="gene ID" value="Smp_335340"/>
</dbReference>
<dbReference type="InterPro" id="IPR016193">
    <property type="entry name" value="Cytidine_deaminase-like"/>
</dbReference>
<name>A0A5K4FCX0_SCHMA</name>
<dbReference type="PROSITE" id="PS00903">
    <property type="entry name" value="CYT_DCMP_DEAMINASES_1"/>
    <property type="match status" value="1"/>
</dbReference>
<accession>A0A5K4FCX0</accession>
<evidence type="ECO:0000256" key="1">
    <source>
        <dbReference type="ARBA" id="ARBA00006576"/>
    </source>
</evidence>
<dbReference type="InterPro" id="IPR015517">
    <property type="entry name" value="dCMP_deaminase-rel"/>
</dbReference>
<dbReference type="Pfam" id="PF00383">
    <property type="entry name" value="dCMP_cyt_deam_1"/>
    <property type="match status" value="1"/>
</dbReference>
<dbReference type="PROSITE" id="PS51747">
    <property type="entry name" value="CYT_DCMP_DEAMINASES_2"/>
    <property type="match status" value="1"/>
</dbReference>
<evidence type="ECO:0000256" key="3">
    <source>
        <dbReference type="ARBA" id="ARBA00022727"/>
    </source>
</evidence>
<dbReference type="Proteomes" id="UP000008854">
    <property type="component" value="Unassembled WGS sequence"/>
</dbReference>
<keyword evidence="5" id="KW-0862">Zinc</keyword>
<dbReference type="InterPro" id="IPR016192">
    <property type="entry name" value="APOBEC/CMP_deaminase_Zn-bd"/>
</dbReference>
<dbReference type="GO" id="GO:0005737">
    <property type="term" value="C:cytoplasm"/>
    <property type="evidence" value="ECO:0007669"/>
    <property type="project" value="TreeGrafter"/>
</dbReference>
<evidence type="ECO:0000256" key="2">
    <source>
        <dbReference type="ARBA" id="ARBA00022723"/>
    </source>
</evidence>
<evidence type="ECO:0000256" key="6">
    <source>
        <dbReference type="ARBA" id="ARBA00038938"/>
    </source>
</evidence>
<dbReference type="InParanoid" id="A0A5K4FCX0"/>